<evidence type="ECO:0000256" key="1">
    <source>
        <dbReference type="SAM" id="MobiDB-lite"/>
    </source>
</evidence>
<protein>
    <submittedName>
        <fullName evidence="2">Uncharacterized protein</fullName>
    </submittedName>
</protein>
<accession>A0A0C9YFJ4</accession>
<feature type="region of interest" description="Disordered" evidence="1">
    <location>
        <begin position="69"/>
        <end position="129"/>
    </location>
</feature>
<reference evidence="2 3" key="1">
    <citation type="submission" date="2014-04" db="EMBL/GenBank/DDBJ databases">
        <authorList>
            <consortium name="DOE Joint Genome Institute"/>
            <person name="Kuo A."/>
            <person name="Kohler A."/>
            <person name="Nagy L.G."/>
            <person name="Floudas D."/>
            <person name="Copeland A."/>
            <person name="Barry K.W."/>
            <person name="Cichocki N."/>
            <person name="Veneault-Fourrey C."/>
            <person name="LaButti K."/>
            <person name="Lindquist E.A."/>
            <person name="Lipzen A."/>
            <person name="Lundell T."/>
            <person name="Morin E."/>
            <person name="Murat C."/>
            <person name="Sun H."/>
            <person name="Tunlid A."/>
            <person name="Henrissat B."/>
            <person name="Grigoriev I.V."/>
            <person name="Hibbett D.S."/>
            <person name="Martin F."/>
            <person name="Nordberg H.P."/>
            <person name="Cantor M.N."/>
            <person name="Hua S.X."/>
        </authorList>
    </citation>
    <scope>NUCLEOTIDE SEQUENCE [LARGE SCALE GENOMIC DNA]</scope>
    <source>
        <strain evidence="2 3">LaAM-08-1</strain>
    </source>
</reference>
<proteinExistence type="predicted"/>
<reference evidence="3" key="2">
    <citation type="submission" date="2015-01" db="EMBL/GenBank/DDBJ databases">
        <title>Evolutionary Origins and Diversification of the Mycorrhizal Mutualists.</title>
        <authorList>
            <consortium name="DOE Joint Genome Institute"/>
            <consortium name="Mycorrhizal Genomics Consortium"/>
            <person name="Kohler A."/>
            <person name="Kuo A."/>
            <person name="Nagy L.G."/>
            <person name="Floudas D."/>
            <person name="Copeland A."/>
            <person name="Barry K.W."/>
            <person name="Cichocki N."/>
            <person name="Veneault-Fourrey C."/>
            <person name="LaButti K."/>
            <person name="Lindquist E.A."/>
            <person name="Lipzen A."/>
            <person name="Lundell T."/>
            <person name="Morin E."/>
            <person name="Murat C."/>
            <person name="Riley R."/>
            <person name="Ohm R."/>
            <person name="Sun H."/>
            <person name="Tunlid A."/>
            <person name="Henrissat B."/>
            <person name="Grigoriev I.V."/>
            <person name="Hibbett D.S."/>
            <person name="Martin F."/>
        </authorList>
    </citation>
    <scope>NUCLEOTIDE SEQUENCE [LARGE SCALE GENOMIC DNA]</scope>
    <source>
        <strain evidence="3">LaAM-08-1</strain>
    </source>
</reference>
<dbReference type="OrthoDB" id="158360at2759"/>
<feature type="compositionally biased region" description="Basic and acidic residues" evidence="1">
    <location>
        <begin position="90"/>
        <end position="100"/>
    </location>
</feature>
<dbReference type="EMBL" id="KN838539">
    <property type="protein sequence ID" value="KIK09177.1"/>
    <property type="molecule type" value="Genomic_DNA"/>
</dbReference>
<feature type="compositionally biased region" description="Basic and acidic residues" evidence="1">
    <location>
        <begin position="69"/>
        <end position="79"/>
    </location>
</feature>
<evidence type="ECO:0000313" key="2">
    <source>
        <dbReference type="EMBL" id="KIK09177.1"/>
    </source>
</evidence>
<organism evidence="2 3">
    <name type="scientific">Laccaria amethystina LaAM-08-1</name>
    <dbReference type="NCBI Taxonomy" id="1095629"/>
    <lineage>
        <taxon>Eukaryota</taxon>
        <taxon>Fungi</taxon>
        <taxon>Dikarya</taxon>
        <taxon>Basidiomycota</taxon>
        <taxon>Agaricomycotina</taxon>
        <taxon>Agaricomycetes</taxon>
        <taxon>Agaricomycetidae</taxon>
        <taxon>Agaricales</taxon>
        <taxon>Agaricineae</taxon>
        <taxon>Hydnangiaceae</taxon>
        <taxon>Laccaria</taxon>
    </lineage>
</organism>
<dbReference type="HOGENOM" id="CLU_1768399_0_0_1"/>
<keyword evidence="3" id="KW-1185">Reference proteome</keyword>
<name>A0A0C9YFJ4_9AGAR</name>
<sequence length="147" mass="16785">MAPEGLTAEFSEPPLEKSISNGLRWWLLRNQFEKLKAEAAQAVRTPVLIHLTFLKSRANSNICHPRIHDNKRQTHHESPFRASTPQNGFGREHRALDDHTFVQNTDTRPDEFLARGRGGTGEPKRPAEHVERHAKKAFGRCEYVGLE</sequence>
<dbReference type="AlphaFoldDB" id="A0A0C9YFJ4"/>
<dbReference type="Proteomes" id="UP000054477">
    <property type="component" value="Unassembled WGS sequence"/>
</dbReference>
<gene>
    <name evidence="2" type="ORF">K443DRAFT_852</name>
</gene>
<dbReference type="STRING" id="1095629.A0A0C9YFJ4"/>
<evidence type="ECO:0000313" key="3">
    <source>
        <dbReference type="Proteomes" id="UP000054477"/>
    </source>
</evidence>